<dbReference type="OrthoDB" id="7791637at2759"/>
<evidence type="ECO:0000256" key="2">
    <source>
        <dbReference type="SAM" id="SignalP"/>
    </source>
</evidence>
<organism evidence="3 4">
    <name type="scientific">Pseudolycoriella hygida</name>
    <dbReference type="NCBI Taxonomy" id="35572"/>
    <lineage>
        <taxon>Eukaryota</taxon>
        <taxon>Metazoa</taxon>
        <taxon>Ecdysozoa</taxon>
        <taxon>Arthropoda</taxon>
        <taxon>Hexapoda</taxon>
        <taxon>Insecta</taxon>
        <taxon>Pterygota</taxon>
        <taxon>Neoptera</taxon>
        <taxon>Endopterygota</taxon>
        <taxon>Diptera</taxon>
        <taxon>Nematocera</taxon>
        <taxon>Sciaroidea</taxon>
        <taxon>Sciaridae</taxon>
        <taxon>Pseudolycoriella</taxon>
    </lineage>
</organism>
<sequence length="127" mass="14975">MHKTLIVSLCVLITVANATDNSLADDKYVSSSVPKSIRQKRAVVFRPLFVYRQQQIQKTRLREEREQAQAQNANYGSQEYQQPQEPQTVQKHPNSGAQAQDVHVHHHHHHHHHHYPEEQRTYESRYH</sequence>
<name>A0A9Q0S3Q1_9DIPT</name>
<comment type="caution">
    <text evidence="3">The sequence shown here is derived from an EMBL/GenBank/DDBJ whole genome shotgun (WGS) entry which is preliminary data.</text>
</comment>
<reference evidence="3" key="1">
    <citation type="submission" date="2022-07" db="EMBL/GenBank/DDBJ databases">
        <authorList>
            <person name="Trinca V."/>
            <person name="Uliana J.V.C."/>
            <person name="Torres T.T."/>
            <person name="Ward R.J."/>
            <person name="Monesi N."/>
        </authorList>
    </citation>
    <scope>NUCLEOTIDE SEQUENCE</scope>
    <source>
        <strain evidence="3">HSMRA1968</strain>
        <tissue evidence="3">Whole embryos</tissue>
    </source>
</reference>
<feature type="region of interest" description="Disordered" evidence="1">
    <location>
        <begin position="57"/>
        <end position="127"/>
    </location>
</feature>
<evidence type="ECO:0000313" key="3">
    <source>
        <dbReference type="EMBL" id="KAJ6642370.1"/>
    </source>
</evidence>
<feature type="compositionally biased region" description="Basic residues" evidence="1">
    <location>
        <begin position="104"/>
        <end position="114"/>
    </location>
</feature>
<evidence type="ECO:0000313" key="4">
    <source>
        <dbReference type="Proteomes" id="UP001151699"/>
    </source>
</evidence>
<dbReference type="AlphaFoldDB" id="A0A9Q0S3Q1"/>
<accession>A0A9Q0S3Q1</accession>
<gene>
    <name evidence="3" type="ORF">Bhyg_07318</name>
</gene>
<feature type="compositionally biased region" description="Basic and acidic residues" evidence="1">
    <location>
        <begin position="115"/>
        <end position="127"/>
    </location>
</feature>
<evidence type="ECO:0000256" key="1">
    <source>
        <dbReference type="SAM" id="MobiDB-lite"/>
    </source>
</evidence>
<proteinExistence type="predicted"/>
<dbReference type="EMBL" id="WJQU01000002">
    <property type="protein sequence ID" value="KAJ6642370.1"/>
    <property type="molecule type" value="Genomic_DNA"/>
</dbReference>
<feature type="chain" id="PRO_5040305905" evidence="2">
    <location>
        <begin position="19"/>
        <end position="127"/>
    </location>
</feature>
<dbReference type="Proteomes" id="UP001151699">
    <property type="component" value="Chromosome B"/>
</dbReference>
<keyword evidence="2" id="KW-0732">Signal</keyword>
<keyword evidence="4" id="KW-1185">Reference proteome</keyword>
<feature type="signal peptide" evidence="2">
    <location>
        <begin position="1"/>
        <end position="18"/>
    </location>
</feature>
<protein>
    <submittedName>
        <fullName evidence="3">Uncharacterized protein</fullName>
    </submittedName>
</protein>
<feature type="compositionally biased region" description="Polar residues" evidence="1">
    <location>
        <begin position="68"/>
        <end position="98"/>
    </location>
</feature>